<evidence type="ECO:0000313" key="10">
    <source>
        <dbReference type="Proteomes" id="UP000070501"/>
    </source>
</evidence>
<evidence type="ECO:0000256" key="6">
    <source>
        <dbReference type="ARBA" id="ARBA00023163"/>
    </source>
</evidence>
<dbReference type="GO" id="GO:0005634">
    <property type="term" value="C:nucleus"/>
    <property type="evidence" value="ECO:0007669"/>
    <property type="project" value="UniProtKB-SubCell"/>
</dbReference>
<evidence type="ECO:0000256" key="3">
    <source>
        <dbReference type="ARBA" id="ARBA00022833"/>
    </source>
</evidence>
<feature type="non-terminal residue" evidence="9">
    <location>
        <position position="125"/>
    </location>
</feature>
<accession>A0A136ITY5</accession>
<dbReference type="Pfam" id="PF04082">
    <property type="entry name" value="Fungal_trans"/>
    <property type="match status" value="1"/>
</dbReference>
<keyword evidence="7" id="KW-0539">Nucleus</keyword>
<dbReference type="Proteomes" id="UP000070501">
    <property type="component" value="Unassembled WGS sequence"/>
</dbReference>
<keyword evidence="10" id="KW-1185">Reference proteome</keyword>
<evidence type="ECO:0000259" key="8">
    <source>
        <dbReference type="Pfam" id="PF04082"/>
    </source>
</evidence>
<keyword evidence="6" id="KW-0804">Transcription</keyword>
<name>A0A136ITY5_9PEZI</name>
<organism evidence="9 10">
    <name type="scientific">Microdochium bolleyi</name>
    <dbReference type="NCBI Taxonomy" id="196109"/>
    <lineage>
        <taxon>Eukaryota</taxon>
        <taxon>Fungi</taxon>
        <taxon>Dikarya</taxon>
        <taxon>Ascomycota</taxon>
        <taxon>Pezizomycotina</taxon>
        <taxon>Sordariomycetes</taxon>
        <taxon>Xylariomycetidae</taxon>
        <taxon>Xylariales</taxon>
        <taxon>Microdochiaceae</taxon>
        <taxon>Microdochium</taxon>
    </lineage>
</organism>
<dbReference type="PANTHER" id="PTHR47782">
    <property type="entry name" value="ZN(II)2CYS6 TRANSCRIPTION FACTOR (EUROFUNG)-RELATED"/>
    <property type="match status" value="1"/>
</dbReference>
<dbReference type="EMBL" id="KQ964259">
    <property type="protein sequence ID" value="KXJ88335.1"/>
    <property type="molecule type" value="Genomic_DNA"/>
</dbReference>
<dbReference type="GO" id="GO:0043565">
    <property type="term" value="F:sequence-specific DNA binding"/>
    <property type="evidence" value="ECO:0007669"/>
    <property type="project" value="TreeGrafter"/>
</dbReference>
<dbReference type="CDD" id="cd12148">
    <property type="entry name" value="fungal_TF_MHR"/>
    <property type="match status" value="1"/>
</dbReference>
<dbReference type="PROSITE" id="PS51257">
    <property type="entry name" value="PROKAR_LIPOPROTEIN"/>
    <property type="match status" value="1"/>
</dbReference>
<protein>
    <recommendedName>
        <fullName evidence="8">Xylanolytic transcriptional activator regulatory domain-containing protein</fullName>
    </recommendedName>
</protein>
<evidence type="ECO:0000256" key="7">
    <source>
        <dbReference type="ARBA" id="ARBA00023242"/>
    </source>
</evidence>
<dbReference type="GO" id="GO:0000981">
    <property type="term" value="F:DNA-binding transcription factor activity, RNA polymerase II-specific"/>
    <property type="evidence" value="ECO:0007669"/>
    <property type="project" value="TreeGrafter"/>
</dbReference>
<proteinExistence type="predicted"/>
<gene>
    <name evidence="9" type="ORF">Micbo1qcDRAFT_167004</name>
</gene>
<dbReference type="InterPro" id="IPR052202">
    <property type="entry name" value="Yeast_MetPath_Reg"/>
</dbReference>
<dbReference type="OrthoDB" id="25921at2759"/>
<evidence type="ECO:0000256" key="5">
    <source>
        <dbReference type="ARBA" id="ARBA00023125"/>
    </source>
</evidence>
<sequence>MSSDALRQGEVPPNLAFTYFNTCLAIALGILSCNDADGLSGFVSTLHDAATSQLSVILKVDGSLAMVHCMLTLALFSMITNSGGSTWHIVGLIMNQCISLGLHKEPEADEDMSCQEQQRRRNLFW</sequence>
<dbReference type="InterPro" id="IPR007219">
    <property type="entry name" value="XnlR_reg_dom"/>
</dbReference>
<keyword evidence="2" id="KW-0479">Metal-binding</keyword>
<keyword evidence="5" id="KW-0238">DNA-binding</keyword>
<dbReference type="InParanoid" id="A0A136ITY5"/>
<evidence type="ECO:0000256" key="1">
    <source>
        <dbReference type="ARBA" id="ARBA00004123"/>
    </source>
</evidence>
<comment type="subcellular location">
    <subcellularLocation>
        <location evidence="1">Nucleus</location>
    </subcellularLocation>
</comment>
<dbReference type="GO" id="GO:0006351">
    <property type="term" value="P:DNA-templated transcription"/>
    <property type="evidence" value="ECO:0007669"/>
    <property type="project" value="InterPro"/>
</dbReference>
<evidence type="ECO:0000256" key="2">
    <source>
        <dbReference type="ARBA" id="ARBA00022723"/>
    </source>
</evidence>
<feature type="domain" description="Xylanolytic transcriptional activator regulatory" evidence="8">
    <location>
        <begin position="25"/>
        <end position="125"/>
    </location>
</feature>
<dbReference type="GO" id="GO:0008270">
    <property type="term" value="F:zinc ion binding"/>
    <property type="evidence" value="ECO:0007669"/>
    <property type="project" value="InterPro"/>
</dbReference>
<dbReference type="AlphaFoldDB" id="A0A136ITY5"/>
<dbReference type="GO" id="GO:0045944">
    <property type="term" value="P:positive regulation of transcription by RNA polymerase II"/>
    <property type="evidence" value="ECO:0007669"/>
    <property type="project" value="TreeGrafter"/>
</dbReference>
<evidence type="ECO:0000256" key="4">
    <source>
        <dbReference type="ARBA" id="ARBA00023015"/>
    </source>
</evidence>
<dbReference type="PANTHER" id="PTHR47782:SF14">
    <property type="entry name" value="ZN(II)2CYS6 TRANSCRIPTION FACTOR (EUROFUNG)"/>
    <property type="match status" value="1"/>
</dbReference>
<reference evidence="10" key="1">
    <citation type="submission" date="2016-02" db="EMBL/GenBank/DDBJ databases">
        <title>Draft genome sequence of Microdochium bolleyi, a fungal endophyte of beachgrass.</title>
        <authorList>
            <consortium name="DOE Joint Genome Institute"/>
            <person name="David A.S."/>
            <person name="May G."/>
            <person name="Haridas S."/>
            <person name="Lim J."/>
            <person name="Wang M."/>
            <person name="Labutti K."/>
            <person name="Lipzen A."/>
            <person name="Barry K."/>
            <person name="Grigoriev I.V."/>
        </authorList>
    </citation>
    <scope>NUCLEOTIDE SEQUENCE [LARGE SCALE GENOMIC DNA]</scope>
    <source>
        <strain evidence="10">J235TASD1</strain>
    </source>
</reference>
<evidence type="ECO:0000313" key="9">
    <source>
        <dbReference type="EMBL" id="KXJ88335.1"/>
    </source>
</evidence>
<keyword evidence="3" id="KW-0862">Zinc</keyword>
<dbReference type="STRING" id="196109.A0A136ITY5"/>
<keyword evidence="4" id="KW-0805">Transcription regulation</keyword>